<dbReference type="NCBIfam" id="NF033483">
    <property type="entry name" value="PknB_PASTA_kin"/>
    <property type="match status" value="1"/>
</dbReference>
<dbReference type="PROSITE" id="PS50011">
    <property type="entry name" value="PROTEIN_KINASE_DOM"/>
    <property type="match status" value="1"/>
</dbReference>
<dbReference type="Pfam" id="PF03793">
    <property type="entry name" value="PASTA"/>
    <property type="match status" value="1"/>
</dbReference>
<dbReference type="GO" id="GO:0005524">
    <property type="term" value="F:ATP binding"/>
    <property type="evidence" value="ECO:0007669"/>
    <property type="project" value="UniProtKB-UniRule"/>
</dbReference>
<evidence type="ECO:0000256" key="8">
    <source>
        <dbReference type="ARBA" id="ARBA00048679"/>
    </source>
</evidence>
<sequence length="478" mass="53117">MIGTLLLNRYELLEKIGEGGMGIVYKAKCTLLNRFVAVKILKAELSDSEDFITRFKREANSIATLSHPNIVNVYDVGSENNINFIVMEYINGKTLKQIIKENVRLSSLNTLDIAFQIANVLQYTHKNNIIHRDIKPDNILITENNIVKLTDFGIAKVADSVTVTNSNMIIGSVHYFSPEQAKGKFVDCRTDIYSLGIVMYEMVTGRVPFNGETSISVAMMHIQEPIIPPKEVIADIPANINAVILKALEKEPINRFQTVKELTDILNAINDNFNLEVNFKNRSIDATTVMMPEPDVILSDTINHSTVVMNQETFPETLIIKNHREKLDKTNATNKNKKIMLTIGFIILAMIICISWKYFSKVPSTETNTATAETTVPKESVTLPADEKKLVPSLIGKTQDVAENTIISNGFLLGNITIEYSNTIPNGLIIAQSPAADSYYAKNGKIDLVISQGQKVTQVAPQTRGNGNGKDKKVKNNK</sequence>
<dbReference type="Pfam" id="PF00069">
    <property type="entry name" value="Pkinase"/>
    <property type="match status" value="1"/>
</dbReference>
<dbReference type="PANTHER" id="PTHR43289:SF34">
    <property type="entry name" value="SERINE_THREONINE-PROTEIN KINASE YBDM-RELATED"/>
    <property type="match status" value="1"/>
</dbReference>
<feature type="binding site" evidence="9">
    <location>
        <position position="39"/>
    </location>
    <ligand>
        <name>ATP</name>
        <dbReference type="ChEBI" id="CHEBI:30616"/>
    </ligand>
</feature>
<dbReference type="PROSITE" id="PS51178">
    <property type="entry name" value="PASTA"/>
    <property type="match status" value="1"/>
</dbReference>
<dbReference type="EMBL" id="FOMG01000004">
    <property type="protein sequence ID" value="SFC48501.1"/>
    <property type="molecule type" value="Genomic_DNA"/>
</dbReference>
<keyword evidence="15" id="KW-1185">Reference proteome</keyword>
<keyword evidence="2 14" id="KW-0723">Serine/threonine-protein kinase</keyword>
<comment type="catalytic activity">
    <reaction evidence="8">
        <text>L-seryl-[protein] + ATP = O-phospho-L-seryl-[protein] + ADP + H(+)</text>
        <dbReference type="Rhea" id="RHEA:17989"/>
        <dbReference type="Rhea" id="RHEA-COMP:9863"/>
        <dbReference type="Rhea" id="RHEA-COMP:11604"/>
        <dbReference type="ChEBI" id="CHEBI:15378"/>
        <dbReference type="ChEBI" id="CHEBI:29999"/>
        <dbReference type="ChEBI" id="CHEBI:30616"/>
        <dbReference type="ChEBI" id="CHEBI:83421"/>
        <dbReference type="ChEBI" id="CHEBI:456216"/>
        <dbReference type="EC" id="2.7.11.1"/>
    </reaction>
</comment>
<keyword evidence="11" id="KW-1133">Transmembrane helix</keyword>
<keyword evidence="6 9" id="KW-0067">ATP-binding</keyword>
<dbReference type="PANTHER" id="PTHR43289">
    <property type="entry name" value="MITOGEN-ACTIVATED PROTEIN KINASE KINASE KINASE 20-RELATED"/>
    <property type="match status" value="1"/>
</dbReference>
<feature type="domain" description="Protein kinase" evidence="12">
    <location>
        <begin position="10"/>
        <end position="273"/>
    </location>
</feature>
<dbReference type="STRING" id="119641.SAMN05421842_10453"/>
<evidence type="ECO:0000259" key="13">
    <source>
        <dbReference type="PROSITE" id="PS51178"/>
    </source>
</evidence>
<dbReference type="OrthoDB" id="9788659at2"/>
<dbReference type="InterPro" id="IPR000719">
    <property type="entry name" value="Prot_kinase_dom"/>
</dbReference>
<evidence type="ECO:0000256" key="1">
    <source>
        <dbReference type="ARBA" id="ARBA00012513"/>
    </source>
</evidence>
<feature type="region of interest" description="Disordered" evidence="10">
    <location>
        <begin position="457"/>
        <end position="478"/>
    </location>
</feature>
<evidence type="ECO:0000256" key="4">
    <source>
        <dbReference type="ARBA" id="ARBA00022741"/>
    </source>
</evidence>
<reference evidence="14 15" key="1">
    <citation type="submission" date="2016-10" db="EMBL/GenBank/DDBJ databases">
        <authorList>
            <person name="de Groot N.N."/>
        </authorList>
    </citation>
    <scope>NUCLEOTIDE SEQUENCE [LARGE SCALE GENOMIC DNA]</scope>
    <source>
        <strain evidence="14 15">DSM 12992</strain>
    </source>
</reference>
<keyword evidence="11" id="KW-0472">Membrane</keyword>
<evidence type="ECO:0000313" key="15">
    <source>
        <dbReference type="Proteomes" id="UP000199263"/>
    </source>
</evidence>
<dbReference type="CDD" id="cd14014">
    <property type="entry name" value="STKc_PknB_like"/>
    <property type="match status" value="1"/>
</dbReference>
<dbReference type="Proteomes" id="UP000199263">
    <property type="component" value="Unassembled WGS sequence"/>
</dbReference>
<evidence type="ECO:0000256" key="10">
    <source>
        <dbReference type="SAM" id="MobiDB-lite"/>
    </source>
</evidence>
<dbReference type="InterPro" id="IPR008271">
    <property type="entry name" value="Ser/Thr_kinase_AS"/>
</dbReference>
<feature type="domain" description="PASTA" evidence="13">
    <location>
        <begin position="385"/>
        <end position="452"/>
    </location>
</feature>
<dbReference type="CDD" id="cd06577">
    <property type="entry name" value="PASTA_pknB"/>
    <property type="match status" value="1"/>
</dbReference>
<gene>
    <name evidence="14" type="ORF">SAMN05421842_10453</name>
</gene>
<dbReference type="AlphaFoldDB" id="A0A1I1JK05"/>
<evidence type="ECO:0000256" key="9">
    <source>
        <dbReference type="PROSITE-ProRule" id="PRU10141"/>
    </source>
</evidence>
<organism evidence="14 15">
    <name type="scientific">Clostridium uliginosum</name>
    <dbReference type="NCBI Taxonomy" id="119641"/>
    <lineage>
        <taxon>Bacteria</taxon>
        <taxon>Bacillati</taxon>
        <taxon>Bacillota</taxon>
        <taxon>Clostridia</taxon>
        <taxon>Eubacteriales</taxon>
        <taxon>Clostridiaceae</taxon>
        <taxon>Clostridium</taxon>
    </lineage>
</organism>
<accession>A0A1I1JK05</accession>
<feature type="transmembrane region" description="Helical" evidence="11">
    <location>
        <begin position="339"/>
        <end position="359"/>
    </location>
</feature>
<dbReference type="SUPFAM" id="SSF56112">
    <property type="entry name" value="Protein kinase-like (PK-like)"/>
    <property type="match status" value="1"/>
</dbReference>
<dbReference type="Gene3D" id="3.30.10.20">
    <property type="match status" value="1"/>
</dbReference>
<dbReference type="FunFam" id="3.30.200.20:FF:000035">
    <property type="entry name" value="Serine/threonine protein kinase Stk1"/>
    <property type="match status" value="1"/>
</dbReference>
<comment type="catalytic activity">
    <reaction evidence="7">
        <text>L-threonyl-[protein] + ATP = O-phospho-L-threonyl-[protein] + ADP + H(+)</text>
        <dbReference type="Rhea" id="RHEA:46608"/>
        <dbReference type="Rhea" id="RHEA-COMP:11060"/>
        <dbReference type="Rhea" id="RHEA-COMP:11605"/>
        <dbReference type="ChEBI" id="CHEBI:15378"/>
        <dbReference type="ChEBI" id="CHEBI:30013"/>
        <dbReference type="ChEBI" id="CHEBI:30616"/>
        <dbReference type="ChEBI" id="CHEBI:61977"/>
        <dbReference type="ChEBI" id="CHEBI:456216"/>
        <dbReference type="EC" id="2.7.11.1"/>
    </reaction>
</comment>
<dbReference type="RefSeq" id="WP_090089048.1">
    <property type="nucleotide sequence ID" value="NZ_FOMG01000004.1"/>
</dbReference>
<dbReference type="SMART" id="SM00740">
    <property type="entry name" value="PASTA"/>
    <property type="match status" value="1"/>
</dbReference>
<dbReference type="FunFam" id="1.10.510.10:FF:000021">
    <property type="entry name" value="Serine/threonine protein kinase"/>
    <property type="match status" value="1"/>
</dbReference>
<keyword evidence="5 14" id="KW-0418">Kinase</keyword>
<evidence type="ECO:0000256" key="2">
    <source>
        <dbReference type="ARBA" id="ARBA00022527"/>
    </source>
</evidence>
<dbReference type="InterPro" id="IPR017441">
    <property type="entry name" value="Protein_kinase_ATP_BS"/>
</dbReference>
<keyword evidence="4 9" id="KW-0547">Nucleotide-binding</keyword>
<evidence type="ECO:0000259" key="12">
    <source>
        <dbReference type="PROSITE" id="PS50011"/>
    </source>
</evidence>
<keyword evidence="11" id="KW-0812">Transmembrane</keyword>
<evidence type="ECO:0000256" key="3">
    <source>
        <dbReference type="ARBA" id="ARBA00022679"/>
    </source>
</evidence>
<dbReference type="InterPro" id="IPR005543">
    <property type="entry name" value="PASTA_dom"/>
</dbReference>
<proteinExistence type="predicted"/>
<dbReference type="Gene3D" id="1.10.510.10">
    <property type="entry name" value="Transferase(Phosphotransferase) domain 1"/>
    <property type="match status" value="1"/>
</dbReference>
<name>A0A1I1JK05_9CLOT</name>
<dbReference type="InterPro" id="IPR011009">
    <property type="entry name" value="Kinase-like_dom_sf"/>
</dbReference>
<evidence type="ECO:0000256" key="7">
    <source>
        <dbReference type="ARBA" id="ARBA00047899"/>
    </source>
</evidence>
<dbReference type="SMART" id="SM00220">
    <property type="entry name" value="S_TKc"/>
    <property type="match status" value="1"/>
</dbReference>
<protein>
    <recommendedName>
        <fullName evidence="1">non-specific serine/threonine protein kinase</fullName>
        <ecNumber evidence="1">2.7.11.1</ecNumber>
    </recommendedName>
</protein>
<dbReference type="GO" id="GO:0004674">
    <property type="term" value="F:protein serine/threonine kinase activity"/>
    <property type="evidence" value="ECO:0007669"/>
    <property type="project" value="UniProtKB-KW"/>
</dbReference>
<dbReference type="PROSITE" id="PS00108">
    <property type="entry name" value="PROTEIN_KINASE_ST"/>
    <property type="match status" value="1"/>
</dbReference>
<evidence type="ECO:0000313" key="14">
    <source>
        <dbReference type="EMBL" id="SFC48501.1"/>
    </source>
</evidence>
<evidence type="ECO:0000256" key="6">
    <source>
        <dbReference type="ARBA" id="ARBA00022840"/>
    </source>
</evidence>
<dbReference type="EC" id="2.7.11.1" evidence="1"/>
<evidence type="ECO:0000256" key="11">
    <source>
        <dbReference type="SAM" id="Phobius"/>
    </source>
</evidence>
<dbReference type="Gene3D" id="3.30.200.20">
    <property type="entry name" value="Phosphorylase Kinase, domain 1"/>
    <property type="match status" value="1"/>
</dbReference>
<evidence type="ECO:0000256" key="5">
    <source>
        <dbReference type="ARBA" id="ARBA00022777"/>
    </source>
</evidence>
<dbReference type="PROSITE" id="PS00107">
    <property type="entry name" value="PROTEIN_KINASE_ATP"/>
    <property type="match status" value="1"/>
</dbReference>
<keyword evidence="3" id="KW-0808">Transferase</keyword>